<sequence length="153" mass="18010">MDAGWLRRNGVLKMYSNANITCVIMMGLRPRGKIDNMLFVPTVGDDHWWCYAVNCQSREMFILDSLGHKRRRRKSIDKAMVAILQELFNMIDIDSNCKEQELKVIEEDLPVQPPTNNYKFYENKWFVNGYYTKIMFIVQGYCRNVGWDPLGID</sequence>
<accession>A0A0L9UMY3</accession>
<protein>
    <submittedName>
        <fullName evidence="1">Uncharacterized protein</fullName>
    </submittedName>
</protein>
<dbReference type="InterPro" id="IPR038765">
    <property type="entry name" value="Papain-like_cys_pep_sf"/>
</dbReference>
<evidence type="ECO:0000313" key="2">
    <source>
        <dbReference type="Proteomes" id="UP000053144"/>
    </source>
</evidence>
<name>A0A0L9UMY3_PHAAN</name>
<proteinExistence type="predicted"/>
<organism evidence="1 2">
    <name type="scientific">Phaseolus angularis</name>
    <name type="common">Azuki bean</name>
    <name type="synonym">Vigna angularis</name>
    <dbReference type="NCBI Taxonomy" id="3914"/>
    <lineage>
        <taxon>Eukaryota</taxon>
        <taxon>Viridiplantae</taxon>
        <taxon>Streptophyta</taxon>
        <taxon>Embryophyta</taxon>
        <taxon>Tracheophyta</taxon>
        <taxon>Spermatophyta</taxon>
        <taxon>Magnoliopsida</taxon>
        <taxon>eudicotyledons</taxon>
        <taxon>Gunneridae</taxon>
        <taxon>Pentapetalae</taxon>
        <taxon>rosids</taxon>
        <taxon>fabids</taxon>
        <taxon>Fabales</taxon>
        <taxon>Fabaceae</taxon>
        <taxon>Papilionoideae</taxon>
        <taxon>50 kb inversion clade</taxon>
        <taxon>NPAAA clade</taxon>
        <taxon>indigoferoid/millettioid clade</taxon>
        <taxon>Phaseoleae</taxon>
        <taxon>Vigna</taxon>
    </lineage>
</organism>
<dbReference type="EMBL" id="CM003375">
    <property type="protein sequence ID" value="KOM44051.1"/>
    <property type="molecule type" value="Genomic_DNA"/>
</dbReference>
<gene>
    <name evidence="1" type="ORF">LR48_Vigan05g165600</name>
</gene>
<dbReference type="Gene3D" id="3.40.395.10">
    <property type="entry name" value="Adenoviral Proteinase, Chain A"/>
    <property type="match status" value="1"/>
</dbReference>
<evidence type="ECO:0000313" key="1">
    <source>
        <dbReference type="EMBL" id="KOM44051.1"/>
    </source>
</evidence>
<dbReference type="SUPFAM" id="SSF54001">
    <property type="entry name" value="Cysteine proteinases"/>
    <property type="match status" value="1"/>
</dbReference>
<reference evidence="2" key="1">
    <citation type="journal article" date="2015" name="Proc. Natl. Acad. Sci. U.S.A.">
        <title>Genome sequencing of adzuki bean (Vigna angularis) provides insight into high starch and low fat accumulation and domestication.</title>
        <authorList>
            <person name="Yang K."/>
            <person name="Tian Z."/>
            <person name="Chen C."/>
            <person name="Luo L."/>
            <person name="Zhao B."/>
            <person name="Wang Z."/>
            <person name="Yu L."/>
            <person name="Li Y."/>
            <person name="Sun Y."/>
            <person name="Li W."/>
            <person name="Chen Y."/>
            <person name="Li Y."/>
            <person name="Zhang Y."/>
            <person name="Ai D."/>
            <person name="Zhao J."/>
            <person name="Shang C."/>
            <person name="Ma Y."/>
            <person name="Wu B."/>
            <person name="Wang M."/>
            <person name="Gao L."/>
            <person name="Sun D."/>
            <person name="Zhang P."/>
            <person name="Guo F."/>
            <person name="Wang W."/>
            <person name="Li Y."/>
            <person name="Wang J."/>
            <person name="Varshney R.K."/>
            <person name="Wang J."/>
            <person name="Ling H.Q."/>
            <person name="Wan P."/>
        </authorList>
    </citation>
    <scope>NUCLEOTIDE SEQUENCE</scope>
    <source>
        <strain evidence="2">cv. Jingnong 6</strain>
    </source>
</reference>
<dbReference type="AlphaFoldDB" id="A0A0L9UMY3"/>
<dbReference type="Gramene" id="KOM44051">
    <property type="protein sequence ID" value="KOM44051"/>
    <property type="gene ID" value="LR48_Vigan05g165600"/>
</dbReference>
<dbReference type="Proteomes" id="UP000053144">
    <property type="component" value="Chromosome 5"/>
</dbReference>